<sequence>MSSFGSRRKARVIKVSDDGDDAPERVASDQDAPKPVFASRAGRKPVRQSSLRKTANDDDAAHKSADEDEDEGPAVVRPNIARSSSSQKKRMPLKSKLSSGRRSGDDDDVGEDAITRPPKKTPLGKRAMENSASKKGVSALPMRTFHNDDDDDRPKYSKEYLEELQSSTPNTPRPVSAAAADMMELDESELDGALVVDDAGIGSLAPATTATTNATQVLTEAQIREKKERRVRLAREQDFLSVEDDDDDDAAAAARKPAGESRLKASEDEMGEGFDSYIEDGGLSLGRRAERERRKRDRQQMAELITAAEGNPDESSSDSDDAERRIAYEAAQTRAGMEGLDRKLRKDGHSADKHLLKVPAKMAPIPSLPECIAKLQLSLRTMEAELHAKEAHLQKLRDDKAAIAEREVKVQSLLDDTGKKYQEAMAQGKVHDGTTTTTTTAAASVSSAEMLGERGLESIGATPQREGSAGDQGE</sequence>
<feature type="compositionally biased region" description="Acidic residues" evidence="2">
    <location>
        <begin position="241"/>
        <end position="250"/>
    </location>
</feature>
<feature type="compositionally biased region" description="Acidic residues" evidence="2">
    <location>
        <begin position="311"/>
        <end position="321"/>
    </location>
</feature>
<dbReference type="GO" id="GO:0000390">
    <property type="term" value="P:spliceosomal complex disassembly"/>
    <property type="evidence" value="ECO:0007669"/>
    <property type="project" value="InterPro"/>
</dbReference>
<dbReference type="InterPro" id="IPR028211">
    <property type="entry name" value="Ntr2"/>
</dbReference>
<reference evidence="3" key="1">
    <citation type="submission" date="2020-03" db="EMBL/GenBank/DDBJ databases">
        <title>Site-based positive gene gene selection in Geosmithia morbida across the United States reveals a broad range of putative effectors and factors for local host and environmental adapation.</title>
        <authorList>
            <person name="Onufrak A."/>
            <person name="Murdoch R.W."/>
            <person name="Gazis R."/>
            <person name="Huff M."/>
            <person name="Staton M."/>
            <person name="Klingeman W."/>
            <person name="Hadziabdic D."/>
        </authorList>
    </citation>
    <scope>NUCLEOTIDE SEQUENCE</scope>
    <source>
        <strain evidence="3">1262</strain>
    </source>
</reference>
<dbReference type="EMBL" id="JAANYQ010000003">
    <property type="protein sequence ID" value="KAF4125015.1"/>
    <property type="molecule type" value="Genomic_DNA"/>
</dbReference>
<feature type="coiled-coil region" evidence="1">
    <location>
        <begin position="372"/>
        <end position="399"/>
    </location>
</feature>
<dbReference type="GO" id="GO:0071008">
    <property type="term" value="C:U2-type post-mRNA release spliceosomal complex"/>
    <property type="evidence" value="ECO:0007669"/>
    <property type="project" value="InterPro"/>
</dbReference>
<keyword evidence="4" id="KW-1185">Reference proteome</keyword>
<proteinExistence type="predicted"/>
<name>A0A9P5D6Q8_9HYPO</name>
<dbReference type="GeneID" id="55970082"/>
<feature type="compositionally biased region" description="Low complexity" evidence="2">
    <location>
        <begin position="434"/>
        <end position="443"/>
    </location>
</feature>
<feature type="region of interest" description="Disordered" evidence="2">
    <location>
        <begin position="425"/>
        <end position="474"/>
    </location>
</feature>
<protein>
    <recommendedName>
        <fullName evidence="5">Nineteen complex-related protein 2-domain-containing protein</fullName>
    </recommendedName>
</protein>
<feature type="compositionally biased region" description="Basic and acidic residues" evidence="2">
    <location>
        <begin position="54"/>
        <end position="65"/>
    </location>
</feature>
<dbReference type="OrthoDB" id="429427at2759"/>
<dbReference type="Proteomes" id="UP000749293">
    <property type="component" value="Unassembled WGS sequence"/>
</dbReference>
<dbReference type="Pfam" id="PF15458">
    <property type="entry name" value="NTR2"/>
    <property type="match status" value="1"/>
</dbReference>
<feature type="compositionally biased region" description="Basic and acidic residues" evidence="2">
    <location>
        <begin position="152"/>
        <end position="161"/>
    </location>
</feature>
<organism evidence="3 4">
    <name type="scientific">Geosmithia morbida</name>
    <dbReference type="NCBI Taxonomy" id="1094350"/>
    <lineage>
        <taxon>Eukaryota</taxon>
        <taxon>Fungi</taxon>
        <taxon>Dikarya</taxon>
        <taxon>Ascomycota</taxon>
        <taxon>Pezizomycotina</taxon>
        <taxon>Sordariomycetes</taxon>
        <taxon>Hypocreomycetidae</taxon>
        <taxon>Hypocreales</taxon>
        <taxon>Bionectriaceae</taxon>
        <taxon>Geosmithia</taxon>
    </lineage>
</organism>
<evidence type="ECO:0008006" key="5">
    <source>
        <dbReference type="Google" id="ProtNLM"/>
    </source>
</evidence>
<feature type="compositionally biased region" description="Basic and acidic residues" evidence="2">
    <location>
        <begin position="257"/>
        <end position="267"/>
    </location>
</feature>
<gene>
    <name evidence="3" type="ORF">GMORB2_3854</name>
</gene>
<keyword evidence="1" id="KW-0175">Coiled coil</keyword>
<accession>A0A9P5D6Q8</accession>
<evidence type="ECO:0000313" key="3">
    <source>
        <dbReference type="EMBL" id="KAF4125015.1"/>
    </source>
</evidence>
<evidence type="ECO:0000256" key="1">
    <source>
        <dbReference type="SAM" id="Coils"/>
    </source>
</evidence>
<feature type="region of interest" description="Disordered" evidence="2">
    <location>
        <begin position="1"/>
        <end position="176"/>
    </location>
</feature>
<feature type="compositionally biased region" description="Basic residues" evidence="2">
    <location>
        <begin position="1"/>
        <end position="12"/>
    </location>
</feature>
<dbReference type="AlphaFoldDB" id="A0A9P5D6Q8"/>
<feature type="compositionally biased region" description="Basic and acidic residues" evidence="2">
    <location>
        <begin position="14"/>
        <end position="32"/>
    </location>
</feature>
<feature type="region of interest" description="Disordered" evidence="2">
    <location>
        <begin position="236"/>
        <end position="341"/>
    </location>
</feature>
<dbReference type="RefSeq" id="XP_035323667.1">
    <property type="nucleotide sequence ID" value="XM_035465830.1"/>
</dbReference>
<evidence type="ECO:0000313" key="4">
    <source>
        <dbReference type="Proteomes" id="UP000749293"/>
    </source>
</evidence>
<comment type="caution">
    <text evidence="3">The sequence shown here is derived from an EMBL/GenBank/DDBJ whole genome shotgun (WGS) entry which is preliminary data.</text>
</comment>
<evidence type="ECO:0000256" key="2">
    <source>
        <dbReference type="SAM" id="MobiDB-lite"/>
    </source>
</evidence>